<dbReference type="WBParaSite" id="MhA1_Contig1901.frz3.gene8">
    <property type="protein sequence ID" value="MhA1_Contig1901.frz3.gene8"/>
    <property type="gene ID" value="MhA1_Contig1901.frz3.gene8"/>
</dbReference>
<organism evidence="2 3">
    <name type="scientific">Meloidogyne hapla</name>
    <name type="common">Root-knot nematode worm</name>
    <dbReference type="NCBI Taxonomy" id="6305"/>
    <lineage>
        <taxon>Eukaryota</taxon>
        <taxon>Metazoa</taxon>
        <taxon>Ecdysozoa</taxon>
        <taxon>Nematoda</taxon>
        <taxon>Chromadorea</taxon>
        <taxon>Rhabditida</taxon>
        <taxon>Tylenchina</taxon>
        <taxon>Tylenchomorpha</taxon>
        <taxon>Tylenchoidea</taxon>
        <taxon>Meloidogynidae</taxon>
        <taxon>Meloidogyninae</taxon>
        <taxon>Meloidogyne</taxon>
    </lineage>
</organism>
<protein>
    <submittedName>
        <fullName evidence="3">FMN_red domain-containing protein</fullName>
    </submittedName>
</protein>
<proteinExistence type="predicted"/>
<keyword evidence="2" id="KW-1185">Reference proteome</keyword>
<dbReference type="AlphaFoldDB" id="A0A1I8BDA4"/>
<sequence length="157" mass="17958">MSSFSLWHDPPRLLNYADYRALLDERVEKFGSFWASPVVQHPVIIGYDVVNEQQVETTHQTTIYPCRYGACTAAMKFVVQKKGGQFISAEMRLAKDEHSNHVGRTSSEINRYIDGIVPDDAEHHQNRHARSRSQHRDSRSQHRPSPSALPTTEDDGR</sequence>
<evidence type="ECO:0000256" key="1">
    <source>
        <dbReference type="SAM" id="MobiDB-lite"/>
    </source>
</evidence>
<evidence type="ECO:0000313" key="2">
    <source>
        <dbReference type="Proteomes" id="UP000095281"/>
    </source>
</evidence>
<accession>A0A1I8BDA4</accession>
<name>A0A1I8BDA4_MELHA</name>
<evidence type="ECO:0000313" key="3">
    <source>
        <dbReference type="WBParaSite" id="MhA1_Contig1901.frz3.gene8"/>
    </source>
</evidence>
<reference evidence="3" key="1">
    <citation type="submission" date="2016-11" db="UniProtKB">
        <authorList>
            <consortium name="WormBaseParasite"/>
        </authorList>
    </citation>
    <scope>IDENTIFICATION</scope>
</reference>
<feature type="region of interest" description="Disordered" evidence="1">
    <location>
        <begin position="118"/>
        <end position="157"/>
    </location>
</feature>
<dbReference type="Proteomes" id="UP000095281">
    <property type="component" value="Unplaced"/>
</dbReference>